<sequence length="31" mass="3677">MKAPYVHCYSLTIHILVKKPTTYLGGWFVYF</sequence>
<comment type="caution">
    <text evidence="1">The sequence shown here is derived from an EMBL/GenBank/DDBJ whole genome shotgun (WGS) entry which is preliminary data.</text>
</comment>
<evidence type="ECO:0000313" key="1">
    <source>
        <dbReference type="EMBL" id="MBP2001393.1"/>
    </source>
</evidence>
<accession>A0ABS4JI50</accession>
<evidence type="ECO:0000313" key="2">
    <source>
        <dbReference type="Proteomes" id="UP001519288"/>
    </source>
</evidence>
<keyword evidence="2" id="KW-1185">Reference proteome</keyword>
<dbReference type="Proteomes" id="UP001519288">
    <property type="component" value="Unassembled WGS sequence"/>
</dbReference>
<reference evidence="1 2" key="1">
    <citation type="submission" date="2021-03" db="EMBL/GenBank/DDBJ databases">
        <title>Genomic Encyclopedia of Type Strains, Phase IV (KMG-IV): sequencing the most valuable type-strain genomes for metagenomic binning, comparative biology and taxonomic classification.</title>
        <authorList>
            <person name="Goeker M."/>
        </authorList>
    </citation>
    <scope>NUCLEOTIDE SEQUENCE [LARGE SCALE GENOMIC DNA]</scope>
    <source>
        <strain evidence="1 2">DSM 26806</strain>
    </source>
</reference>
<organism evidence="1 2">
    <name type="scientific">Paenibacillus shirakamiensis</name>
    <dbReference type="NCBI Taxonomy" id="1265935"/>
    <lineage>
        <taxon>Bacteria</taxon>
        <taxon>Bacillati</taxon>
        <taxon>Bacillota</taxon>
        <taxon>Bacilli</taxon>
        <taxon>Bacillales</taxon>
        <taxon>Paenibacillaceae</taxon>
        <taxon>Paenibacillus</taxon>
    </lineage>
</organism>
<proteinExistence type="predicted"/>
<gene>
    <name evidence="1" type="ORF">J2Z69_002436</name>
</gene>
<dbReference type="EMBL" id="JAGGLD010000003">
    <property type="protein sequence ID" value="MBP2001393.1"/>
    <property type="molecule type" value="Genomic_DNA"/>
</dbReference>
<name>A0ABS4JI50_9BACL</name>
<protein>
    <submittedName>
        <fullName evidence="1">Uncharacterized protein</fullName>
    </submittedName>
</protein>